<name>A0AAP2Z440_9EURY</name>
<proteinExistence type="predicted"/>
<dbReference type="RefSeq" id="WP_338006318.1">
    <property type="nucleotide sequence ID" value="NZ_JAOPKA010000030.1"/>
</dbReference>
<gene>
    <name evidence="1" type="ORF">OB960_24370</name>
</gene>
<dbReference type="Proteomes" id="UP001321018">
    <property type="component" value="Unassembled WGS sequence"/>
</dbReference>
<evidence type="ECO:0000313" key="2">
    <source>
        <dbReference type="Proteomes" id="UP001321018"/>
    </source>
</evidence>
<evidence type="ECO:0008006" key="3">
    <source>
        <dbReference type="Google" id="ProtNLM"/>
    </source>
</evidence>
<sequence length="105" mass="11978">MTKVECEYCGESFKEQGLATHQRFCDAAEEDDSQDGAEYSELEEAVLERDGDVCARCEGTEHLVVHQIKPDHDDDQRYLVTLCEECDDELDGLHPRTKRTKIQNG</sequence>
<reference evidence="1" key="1">
    <citation type="submission" date="2022-09" db="EMBL/GenBank/DDBJ databases">
        <title>Enrichment on poylsaccharides allowed isolation of novel metabolic and taxonomic groups of Haloarchaea.</title>
        <authorList>
            <person name="Sorokin D.Y."/>
            <person name="Elcheninov A.G."/>
            <person name="Khizhniak T.V."/>
            <person name="Kolganova T.V."/>
            <person name="Kublanov I.V."/>
        </authorList>
    </citation>
    <scope>NUCLEOTIDE SEQUENCE</scope>
    <source>
        <strain evidence="1">AArc-xg1-1</strain>
    </source>
</reference>
<protein>
    <recommendedName>
        <fullName evidence="3">C2H2-type domain-containing protein</fullName>
    </recommendedName>
</protein>
<accession>A0AAP2Z440</accession>
<comment type="caution">
    <text evidence="1">The sequence shown here is derived from an EMBL/GenBank/DDBJ whole genome shotgun (WGS) entry which is preliminary data.</text>
</comment>
<dbReference type="EMBL" id="JAOPKA010000030">
    <property type="protein sequence ID" value="MCU4744510.1"/>
    <property type="molecule type" value="Genomic_DNA"/>
</dbReference>
<dbReference type="AlphaFoldDB" id="A0AAP2Z440"/>
<organism evidence="1 2">
    <name type="scientific">Natronoglomus mannanivorans</name>
    <dbReference type="NCBI Taxonomy" id="2979990"/>
    <lineage>
        <taxon>Archaea</taxon>
        <taxon>Methanobacteriati</taxon>
        <taxon>Methanobacteriota</taxon>
        <taxon>Stenosarchaea group</taxon>
        <taxon>Halobacteria</taxon>
        <taxon>Halobacteriales</taxon>
        <taxon>Natrialbaceae</taxon>
        <taxon>Natronoglomus</taxon>
    </lineage>
</organism>
<evidence type="ECO:0000313" key="1">
    <source>
        <dbReference type="EMBL" id="MCU4744510.1"/>
    </source>
</evidence>